<keyword evidence="4" id="KW-0067">ATP-binding</keyword>
<dbReference type="PROSITE" id="PS00211">
    <property type="entry name" value="ABC_TRANSPORTER_1"/>
    <property type="match status" value="1"/>
</dbReference>
<feature type="domain" description="ABC transporter" evidence="5">
    <location>
        <begin position="1"/>
        <end position="228"/>
    </location>
</feature>
<dbReference type="Gene3D" id="3.40.50.300">
    <property type="entry name" value="P-loop containing nucleotide triphosphate hydrolases"/>
    <property type="match status" value="1"/>
</dbReference>
<reference evidence="7" key="1">
    <citation type="submission" date="2018-05" db="EMBL/GenBank/DDBJ databases">
        <authorList>
            <person name="Cea G.-C."/>
            <person name="William W."/>
        </authorList>
    </citation>
    <scope>NUCLEOTIDE SEQUENCE [LARGE SCALE GENOMIC DNA]</scope>
    <source>
        <strain evidence="7">DB21MT 5</strain>
    </source>
</reference>
<dbReference type="RefSeq" id="WP_112714822.1">
    <property type="nucleotide sequence ID" value="NZ_LS483250.1"/>
</dbReference>
<dbReference type="PANTHER" id="PTHR42734:SF6">
    <property type="entry name" value="MOLYBDATE IMPORT ATP-BINDING PROTEIN MOLC"/>
    <property type="match status" value="1"/>
</dbReference>
<organism evidence="6 7">
    <name type="scientific">Moritella yayanosii</name>
    <dbReference type="NCBI Taxonomy" id="69539"/>
    <lineage>
        <taxon>Bacteria</taxon>
        <taxon>Pseudomonadati</taxon>
        <taxon>Pseudomonadota</taxon>
        <taxon>Gammaproteobacteria</taxon>
        <taxon>Alteromonadales</taxon>
        <taxon>Moritellaceae</taxon>
        <taxon>Moritella</taxon>
    </lineage>
</organism>
<comment type="similarity">
    <text evidence="1">Belongs to the ABC transporter superfamily.</text>
</comment>
<dbReference type="GO" id="GO:0016887">
    <property type="term" value="F:ATP hydrolysis activity"/>
    <property type="evidence" value="ECO:0007669"/>
    <property type="project" value="InterPro"/>
</dbReference>
<dbReference type="Proteomes" id="UP000250163">
    <property type="component" value="Chromosome MORIYA"/>
</dbReference>
<name>A0A330LRM8_9GAMM</name>
<evidence type="ECO:0000313" key="7">
    <source>
        <dbReference type="Proteomes" id="UP000250163"/>
    </source>
</evidence>
<evidence type="ECO:0000256" key="2">
    <source>
        <dbReference type="ARBA" id="ARBA00022448"/>
    </source>
</evidence>
<keyword evidence="7" id="KW-1185">Reference proteome</keyword>
<sequence length="234" mass="25801">MKQHIVLPHKQQITIPHIQPGQLVTLIGANGIGTSSLLKAIAGLLKVEGELCLNQLPLSDMTAKQRLEHIGYVPQALPQTTPLTPFEMLRSSLLHLQKTPEHQINTLITQVFKQLEISDIALTPLSQLSGGQRQMVAVANVLTRTPKLLLLDEPTSALDLRWQLKVINTLKQQVQRTNCIAIIAIHDINLALRFSDQVWVLGHAGVTHFGKPNDVVNSAMLAQIYGIKARVVTD</sequence>
<protein>
    <submittedName>
        <fullName evidence="6">Putative ABC-type cobalamin/Fe3+-siderophores transport systems, ATPase components</fullName>
    </submittedName>
</protein>
<dbReference type="AlphaFoldDB" id="A0A330LRM8"/>
<dbReference type="EMBL" id="LS483250">
    <property type="protein sequence ID" value="SQD78621.1"/>
    <property type="molecule type" value="Genomic_DNA"/>
</dbReference>
<dbReference type="InterPro" id="IPR017871">
    <property type="entry name" value="ABC_transporter-like_CS"/>
</dbReference>
<evidence type="ECO:0000256" key="4">
    <source>
        <dbReference type="ARBA" id="ARBA00022840"/>
    </source>
</evidence>
<dbReference type="SMART" id="SM00382">
    <property type="entry name" value="AAA"/>
    <property type="match status" value="1"/>
</dbReference>
<dbReference type="Pfam" id="PF00005">
    <property type="entry name" value="ABC_tran"/>
    <property type="match status" value="1"/>
</dbReference>
<dbReference type="CDD" id="cd03214">
    <property type="entry name" value="ABC_Iron-Siderophores_B12_Hemin"/>
    <property type="match status" value="1"/>
</dbReference>
<dbReference type="OrthoDB" id="5292475at2"/>
<dbReference type="GO" id="GO:0005524">
    <property type="term" value="F:ATP binding"/>
    <property type="evidence" value="ECO:0007669"/>
    <property type="project" value="UniProtKB-KW"/>
</dbReference>
<proteinExistence type="inferred from homology"/>
<dbReference type="SUPFAM" id="SSF52540">
    <property type="entry name" value="P-loop containing nucleoside triphosphate hydrolases"/>
    <property type="match status" value="1"/>
</dbReference>
<gene>
    <name evidence="6" type="ORF">MORIYA_2143</name>
</gene>
<evidence type="ECO:0000313" key="6">
    <source>
        <dbReference type="EMBL" id="SQD78621.1"/>
    </source>
</evidence>
<evidence type="ECO:0000256" key="1">
    <source>
        <dbReference type="ARBA" id="ARBA00005417"/>
    </source>
</evidence>
<evidence type="ECO:0000259" key="5">
    <source>
        <dbReference type="PROSITE" id="PS50893"/>
    </source>
</evidence>
<dbReference type="InterPro" id="IPR003439">
    <property type="entry name" value="ABC_transporter-like_ATP-bd"/>
</dbReference>
<keyword evidence="2" id="KW-0813">Transport</keyword>
<dbReference type="PANTHER" id="PTHR42734">
    <property type="entry name" value="METAL TRANSPORT SYSTEM ATP-BINDING PROTEIN TM_0124-RELATED"/>
    <property type="match status" value="1"/>
</dbReference>
<dbReference type="InterPro" id="IPR027417">
    <property type="entry name" value="P-loop_NTPase"/>
</dbReference>
<dbReference type="PROSITE" id="PS50893">
    <property type="entry name" value="ABC_TRANSPORTER_2"/>
    <property type="match status" value="1"/>
</dbReference>
<dbReference type="KEGG" id="mya:MORIYA_2143"/>
<dbReference type="InterPro" id="IPR050153">
    <property type="entry name" value="Metal_Ion_Import_ABC"/>
</dbReference>
<dbReference type="InterPro" id="IPR003593">
    <property type="entry name" value="AAA+_ATPase"/>
</dbReference>
<evidence type="ECO:0000256" key="3">
    <source>
        <dbReference type="ARBA" id="ARBA00022741"/>
    </source>
</evidence>
<keyword evidence="3" id="KW-0547">Nucleotide-binding</keyword>
<accession>A0A330LRM8</accession>